<dbReference type="SUPFAM" id="SSF110296">
    <property type="entry name" value="Oligoxyloglucan reducing end-specific cellobiohydrolase"/>
    <property type="match status" value="1"/>
</dbReference>
<dbReference type="PANTHER" id="PTHR47199">
    <property type="entry name" value="PHOTOSYSTEM II STABILITY/ASSEMBLY FACTOR HCF136, CHLOROPLASTIC"/>
    <property type="match status" value="1"/>
</dbReference>
<dbReference type="InterPro" id="IPR036179">
    <property type="entry name" value="Ig-like_dom_sf"/>
</dbReference>
<dbReference type="SUPFAM" id="SSF81296">
    <property type="entry name" value="E set domains"/>
    <property type="match status" value="1"/>
</dbReference>
<feature type="domain" description="Photosynthesis system II assembly factor Ycf48/Hcf136-like" evidence="4">
    <location>
        <begin position="219"/>
        <end position="315"/>
    </location>
</feature>
<dbReference type="Gene3D" id="2.60.40.10">
    <property type="entry name" value="Immunoglobulins"/>
    <property type="match status" value="3"/>
</dbReference>
<reference evidence="6 7" key="1">
    <citation type="submission" date="2018-05" db="EMBL/GenBank/DDBJ databases">
        <title>Chitinophaga sp. K3CV102501T nov., isolated from isolated from a monsoon evergreen broad-leaved forest soil.</title>
        <authorList>
            <person name="Lv Y."/>
        </authorList>
    </citation>
    <scope>NUCLEOTIDE SEQUENCE [LARGE SCALE GENOMIC DNA]</scope>
    <source>
        <strain evidence="6 7">GDMCC 1.1325</strain>
    </source>
</reference>
<dbReference type="Pfam" id="PF14870">
    <property type="entry name" value="PSII_BNR"/>
    <property type="match status" value="1"/>
</dbReference>
<proteinExistence type="predicted"/>
<dbReference type="EMBL" id="QFFJ01000002">
    <property type="protein sequence ID" value="RBL89270.1"/>
    <property type="molecule type" value="Genomic_DNA"/>
</dbReference>
<evidence type="ECO:0000313" key="6">
    <source>
        <dbReference type="EMBL" id="RBL89270.1"/>
    </source>
</evidence>
<evidence type="ECO:0008006" key="8">
    <source>
        <dbReference type="Google" id="ProtNLM"/>
    </source>
</evidence>
<feature type="domain" description="Secretion system C-terminal sorting" evidence="5">
    <location>
        <begin position="1821"/>
        <end position="1889"/>
    </location>
</feature>
<keyword evidence="7" id="KW-1185">Reference proteome</keyword>
<dbReference type="InterPro" id="IPR011047">
    <property type="entry name" value="Quinoprotein_ADH-like_sf"/>
</dbReference>
<keyword evidence="1" id="KW-0602">Photosynthesis</keyword>
<sequence length="1894" mass="204732">MMTTACYLKKCCFVSLLMCLLFVPGYMTAQMRQVYLDTNENNEIRKISFYTPAEGFVAFTNYIGFSKDSGRTFEKKYITTANVNYNNNNVNLTFGFYIQGVKALNARELFVYGDYGLVPAILYSTDAGNTFKLIFHSQLRNFDLLNGTGITDFALTPGGNTVYAIDADRIMRSTNKGSSWSVSSQQYNSYFKRILVIDDNTAFIYNNDTKLLKTSNGGNTWQQLNLPAGSMLSASFLNADKGWVAMRTADQEGIIYATDNGGITWTRKNDPQAASYYFSQIQFVNATTGYGLGGLFTLFSTKDAGRSWQQLPRDNDYTYLGYSHNDFQLFGNNQLWAGGGHGFLELSNNGGGSPIPAARFKIDTIGVAQTKVVKLVNFSGASYSFQWFKNDTLLSTAYDASYSRDVFKLNDTIRLIVSDGQHSDTTTRDISFNPPVIIYSLSGNTGTLGTEIIIKGLNFKDVTAVSFGGQPAKSFSVQSSTKISAVVGKGASGDVVVTTAKGTASYAGFRFISLPAVNLPVSLSKNILCKSEQINVTLQNTEANTRYDLVDSKNNVVGSGLSTGGQLVFQTSLISQSDAYRIIASSNDYPDARQSFSTTIPLTVEKTTAAFVTDRVNITAGETIRFISRSKETQDVIWNFNGDASITTAAADKPAVSYGTPGMKTLQLISTSKNGCRDTLNGNAIFVYDKSEILDVCYASQLHLNSQGHPLTSMTLCPDDGFLVSATSSDTPVVVSRYGSPGKLPAKTTSYLAKYTTDGTLSWMNYFVGQGSIVQSTLDKDGNIYIIGNTRTNSYLHLNTGDSISFSCIPGDTTRLDSRSVGFTMKLDPSGKYLWHTILYDPTQLYIGYSNIGANVTHITVKEDNIILSGDFPAKVSYFRNGQMKVMYDFPSSTGDARNQRVVILKMKPDGELLWNSYLQNHSVNYYRLTGIGIDQRGNSYYSGILEGAMEVFDAESGSGAQKIGIKDHVGFPKGYLLKFDVNGKFQWIDHFLNESTGGRIDMNAIATDDAGNSYITGNGDRYYKPYLIKAVQNNKDTTIVSDSLAAFVLCKFDTNGKFSWSAGSKYNNTNYGRGMQLYLNGSSIYAVGTIQTSTRNPTVTITSTDYNHRAFDINDANFFVAQYDLNGVLQRMVSSGKNTGGGVEPEHIGMDSKGNFLMAANTDIWNGGGRTAEVFNNIVNTTGGCFIKTNLNFCQAGTPPLANAGANKTICAGDSVMIGSTAVAGNNYYWASSPIGFIAKSAGMKVSPKETTSYYLTVTNADGLTARDSVVVTVKGDKGAAGPNRSICETTVTTIGLPARPGRVYSWTADKSAFSATIANPEVSPATTTSYFLTVKDTAGCLTTTTDTVLVTVIPKVVPVVSVDYPDTAVCEEASITFKASSVNGGTAPFYSWLIDGRLMNPGWDTRTLSSVTTPYKVQAIVKSNALCAIPASDTSKVIQITVRKKIIPTLTIAASDTAICKGKKVTFTANASELGDNPSYKWVKNDWYWFSAPDNKVYIDNDLNDNDVIKLVLTTNTGCGPVSVTSNPITVRVSTPAPQVTIKADPKVICSGTPVTFTASYTGMDTEPTSIQWKKNGRIVNGKGAVYVDSMLNNNDAVAVLLTWNLPCGSTQKASEPYYIQLNRYNPALSISTARTALCAGETAVFQAVATDAGTINAITWKKNGQLTGSTGTTYNDNALRTGDVIQAVMQSTSSCGTTSSVLSNQISVTVSEVPAPTVVISGQTSVVAGTPVTITAVIGNTSGVTTWQWQDSTDVAGWKVIPGQGAPALVYTPQRTGVKVRGRLRSTLDCGMVTEVTSNTLTFTLPGEQAADVQVRTYPNPIADVLTVELNPADQWTTLGIYDLSGFQRYIIPVANKSKVTQQVSSLSPGIYFIILKNDQGTSQRIKVVKQ</sequence>
<name>A0A365XT09_9BACT</name>
<dbReference type="Proteomes" id="UP000253410">
    <property type="component" value="Unassembled WGS sequence"/>
</dbReference>
<accession>A0A365XT09</accession>
<keyword evidence="3" id="KW-0732">Signal</keyword>
<dbReference type="PANTHER" id="PTHR47199:SF2">
    <property type="entry name" value="PHOTOSYSTEM II STABILITY_ASSEMBLY FACTOR HCF136, CHLOROPLASTIC"/>
    <property type="match status" value="1"/>
</dbReference>
<dbReference type="InterPro" id="IPR014756">
    <property type="entry name" value="Ig_E-set"/>
</dbReference>
<comment type="caution">
    <text evidence="6">The sequence shown here is derived from an EMBL/GenBank/DDBJ whole genome shotgun (WGS) entry which is preliminary data.</text>
</comment>
<dbReference type="InterPro" id="IPR015943">
    <property type="entry name" value="WD40/YVTN_repeat-like_dom_sf"/>
</dbReference>
<dbReference type="RefSeq" id="WP_113618014.1">
    <property type="nucleotide sequence ID" value="NZ_QFFJ01000002.1"/>
</dbReference>
<feature type="chain" id="PRO_5016587257" description="Ig-like domain-containing protein" evidence="3">
    <location>
        <begin position="30"/>
        <end position="1894"/>
    </location>
</feature>
<dbReference type="OrthoDB" id="673970at2"/>
<dbReference type="SUPFAM" id="SSF48726">
    <property type="entry name" value="Immunoglobulin"/>
    <property type="match status" value="1"/>
</dbReference>
<gene>
    <name evidence="6" type="ORF">DF182_22365</name>
</gene>
<evidence type="ECO:0000256" key="1">
    <source>
        <dbReference type="ARBA" id="ARBA00022531"/>
    </source>
</evidence>
<dbReference type="GO" id="GO:0015979">
    <property type="term" value="P:photosynthesis"/>
    <property type="evidence" value="ECO:0007669"/>
    <property type="project" value="UniProtKB-KW"/>
</dbReference>
<dbReference type="InterPro" id="IPR035986">
    <property type="entry name" value="PKD_dom_sf"/>
</dbReference>
<organism evidence="6 7">
    <name type="scientific">Chitinophaga flava</name>
    <dbReference type="NCBI Taxonomy" id="2259036"/>
    <lineage>
        <taxon>Bacteria</taxon>
        <taxon>Pseudomonadati</taxon>
        <taxon>Bacteroidota</taxon>
        <taxon>Chitinophagia</taxon>
        <taxon>Chitinophagales</taxon>
        <taxon>Chitinophagaceae</taxon>
        <taxon>Chitinophaga</taxon>
    </lineage>
</organism>
<evidence type="ECO:0000259" key="4">
    <source>
        <dbReference type="Pfam" id="PF14870"/>
    </source>
</evidence>
<dbReference type="SUPFAM" id="SSF49299">
    <property type="entry name" value="PKD domain"/>
    <property type="match status" value="1"/>
</dbReference>
<evidence type="ECO:0000259" key="5">
    <source>
        <dbReference type="Pfam" id="PF18962"/>
    </source>
</evidence>
<dbReference type="GO" id="GO:0009523">
    <property type="term" value="C:photosystem II"/>
    <property type="evidence" value="ECO:0007669"/>
    <property type="project" value="UniProtKB-KW"/>
</dbReference>
<evidence type="ECO:0000256" key="3">
    <source>
        <dbReference type="SAM" id="SignalP"/>
    </source>
</evidence>
<dbReference type="Pfam" id="PF18962">
    <property type="entry name" value="Por_Secre_tail"/>
    <property type="match status" value="1"/>
</dbReference>
<dbReference type="InterPro" id="IPR028203">
    <property type="entry name" value="PSII_CF48-like_dom"/>
</dbReference>
<keyword evidence="2" id="KW-0604">Photosystem II</keyword>
<evidence type="ECO:0000256" key="2">
    <source>
        <dbReference type="ARBA" id="ARBA00023276"/>
    </source>
</evidence>
<dbReference type="Gene3D" id="2.130.10.10">
    <property type="entry name" value="YVTN repeat-like/Quinoprotein amine dehydrogenase"/>
    <property type="match status" value="1"/>
</dbReference>
<evidence type="ECO:0000313" key="7">
    <source>
        <dbReference type="Proteomes" id="UP000253410"/>
    </source>
</evidence>
<dbReference type="NCBIfam" id="TIGR04183">
    <property type="entry name" value="Por_Secre_tail"/>
    <property type="match status" value="1"/>
</dbReference>
<dbReference type="SUPFAM" id="SSF50998">
    <property type="entry name" value="Quinoprotein alcohol dehydrogenase-like"/>
    <property type="match status" value="1"/>
</dbReference>
<protein>
    <recommendedName>
        <fullName evidence="8">Ig-like domain-containing protein</fullName>
    </recommendedName>
</protein>
<dbReference type="InterPro" id="IPR013783">
    <property type="entry name" value="Ig-like_fold"/>
</dbReference>
<dbReference type="InterPro" id="IPR026444">
    <property type="entry name" value="Secre_tail"/>
</dbReference>
<feature type="signal peptide" evidence="3">
    <location>
        <begin position="1"/>
        <end position="29"/>
    </location>
</feature>